<dbReference type="GO" id="GO:0060285">
    <property type="term" value="P:cilium-dependent cell motility"/>
    <property type="evidence" value="ECO:0007669"/>
    <property type="project" value="TreeGrafter"/>
</dbReference>
<dbReference type="Gene3D" id="2.30.29.170">
    <property type="match status" value="3"/>
</dbReference>
<comment type="subcellular location">
    <subcellularLocation>
        <location evidence="1">Cell projection</location>
        <location evidence="1">Cilium</location>
    </subcellularLocation>
    <subcellularLocation>
        <location evidence="2">Cytoplasm</location>
        <location evidence="2">Cytoskeleton</location>
    </subcellularLocation>
</comment>
<feature type="domain" description="DM10" evidence="8">
    <location>
        <begin position="443"/>
        <end position="543"/>
    </location>
</feature>
<comment type="caution">
    <text evidence="9">The sequence shown here is derived from an EMBL/GenBank/DDBJ whole genome shotgun (WGS) entry which is preliminary data.</text>
</comment>
<dbReference type="GO" id="GO:0072686">
    <property type="term" value="C:mitotic spindle"/>
    <property type="evidence" value="ECO:0007669"/>
    <property type="project" value="TreeGrafter"/>
</dbReference>
<feature type="region of interest" description="Disordered" evidence="7">
    <location>
        <begin position="1"/>
        <end position="26"/>
    </location>
</feature>
<sequence length="624" mass="71237">MAMSMAKSTSLPGLWKMGTEKPRGLTGNEKKVTLAFKVGGDLGSAVDRKKGPASTKEHRELAGLLKTAGWRMMYTEQPEEPPPAEEEMIPRNMRHPREAPAWLKHDKQVLRFYGFFQETVTERPDENARYRHVSIMFHMEDGTMSMHEPKVENSGLAQGPFLKRQKVMRQDGMAYLGPDDLKVGQEITIYGRTIHINGCDRFTRWFFEQNGIWLPPEEPVVEDQWQKSYKLKKMIERGEMPLSRASVDAKHLAKYMSGAPHVDMKFTQFALNERKVLRFKAYWDDHTPYGARIYFIIHYFLADNTVEINEAHCRNSGRDSYPMFMKRGPLSKKNQVLAVPGLLAAEGQIYYPHDFRVGQSINVWGRKLVIYDCDDATQKFYKQYMDIDQREGCLDVSEKPVTHLKLTPPPHNGVGREEDSLINCSMIQPKPPKVDLEKLMLYTGEVMRFECQMVNGEPEDEMRRLVIAYYLADDEVAVFEEPIRNSGHMGGRFSEKRRIKNPATGEYFKLSDLFVGQTVVIAAQPLRITRADEHCLQYLEAHPEEFPYASPLACARRILPLAAEPEMQDEKGLEPDRLKDLAAAAGVYLVDHEVVTLLRHFGVAGGDNQPPRVLGPLALQCAQS</sequence>
<dbReference type="Proteomes" id="UP001152797">
    <property type="component" value="Unassembled WGS sequence"/>
</dbReference>
<feature type="domain" description="DM10" evidence="8">
    <location>
        <begin position="106"/>
        <end position="211"/>
    </location>
</feature>
<evidence type="ECO:0000256" key="5">
    <source>
        <dbReference type="ARBA" id="ARBA00023212"/>
    </source>
</evidence>
<evidence type="ECO:0000313" key="11">
    <source>
        <dbReference type="Proteomes" id="UP001152797"/>
    </source>
</evidence>
<dbReference type="FunFam" id="2.30.29.170:FF:000002">
    <property type="entry name" value="EF-hand domain (C-terminal) containing 1"/>
    <property type="match status" value="1"/>
</dbReference>
<evidence type="ECO:0000256" key="1">
    <source>
        <dbReference type="ARBA" id="ARBA00004138"/>
    </source>
</evidence>
<dbReference type="GO" id="GO:0043014">
    <property type="term" value="F:alpha-tubulin binding"/>
    <property type="evidence" value="ECO:0007669"/>
    <property type="project" value="TreeGrafter"/>
</dbReference>
<evidence type="ECO:0000256" key="2">
    <source>
        <dbReference type="ARBA" id="ARBA00004245"/>
    </source>
</evidence>
<keyword evidence="5" id="KW-0206">Cytoskeleton</keyword>
<reference evidence="9" key="1">
    <citation type="submission" date="2022-10" db="EMBL/GenBank/DDBJ databases">
        <authorList>
            <person name="Chen Y."/>
            <person name="Dougan E. K."/>
            <person name="Chan C."/>
            <person name="Rhodes N."/>
            <person name="Thang M."/>
        </authorList>
    </citation>
    <scope>NUCLEOTIDE SEQUENCE</scope>
</reference>
<dbReference type="GO" id="GO:0007052">
    <property type="term" value="P:mitotic spindle organization"/>
    <property type="evidence" value="ECO:0007669"/>
    <property type="project" value="TreeGrafter"/>
</dbReference>
<keyword evidence="11" id="KW-1185">Reference proteome</keyword>
<reference evidence="10 11" key="2">
    <citation type="submission" date="2024-05" db="EMBL/GenBank/DDBJ databases">
        <authorList>
            <person name="Chen Y."/>
            <person name="Shah S."/>
            <person name="Dougan E. K."/>
            <person name="Thang M."/>
            <person name="Chan C."/>
        </authorList>
    </citation>
    <scope>NUCLEOTIDE SEQUENCE [LARGE SCALE GENOMIC DNA]</scope>
</reference>
<protein>
    <submittedName>
        <fullName evidence="10">DM10 domain-containing protein</fullName>
    </submittedName>
</protein>
<keyword evidence="4" id="KW-0677">Repeat</keyword>
<proteinExistence type="predicted"/>
<dbReference type="OrthoDB" id="6360546at2759"/>
<evidence type="ECO:0000259" key="8">
    <source>
        <dbReference type="PROSITE" id="PS51336"/>
    </source>
</evidence>
<keyword evidence="6" id="KW-0966">Cell projection</keyword>
<dbReference type="SMART" id="SM00676">
    <property type="entry name" value="DM10"/>
    <property type="match status" value="3"/>
</dbReference>
<evidence type="ECO:0000256" key="3">
    <source>
        <dbReference type="ARBA" id="ARBA00022490"/>
    </source>
</evidence>
<dbReference type="FunFam" id="2.30.29.170:FF:000004">
    <property type="entry name" value="EF-hand domain containing 2"/>
    <property type="match status" value="1"/>
</dbReference>
<dbReference type="PROSITE" id="PS51336">
    <property type="entry name" value="DM10"/>
    <property type="match status" value="3"/>
</dbReference>
<dbReference type="EMBL" id="CAMXCT020000722">
    <property type="protein sequence ID" value="CAL1135875.1"/>
    <property type="molecule type" value="Genomic_DNA"/>
</dbReference>
<dbReference type="EMBL" id="CAMXCT010000722">
    <property type="protein sequence ID" value="CAI3982500.1"/>
    <property type="molecule type" value="Genomic_DNA"/>
</dbReference>
<dbReference type="PANTHER" id="PTHR12086:SF9">
    <property type="entry name" value="EF-HAND DOMAIN-CONTAINING PROTEIN 1"/>
    <property type="match status" value="1"/>
</dbReference>
<evidence type="ECO:0000256" key="7">
    <source>
        <dbReference type="SAM" id="MobiDB-lite"/>
    </source>
</evidence>
<feature type="domain" description="DM10" evidence="8">
    <location>
        <begin position="273"/>
        <end position="385"/>
    </location>
</feature>
<dbReference type="PANTHER" id="PTHR12086">
    <property type="entry name" value="EF-HAND DOMAIN C-TERMINAL CONTAINING PROTEIN"/>
    <property type="match status" value="1"/>
</dbReference>
<dbReference type="GO" id="GO:0005930">
    <property type="term" value="C:axoneme"/>
    <property type="evidence" value="ECO:0007669"/>
    <property type="project" value="TreeGrafter"/>
</dbReference>
<accession>A0A9P1BZU3</accession>
<evidence type="ECO:0000256" key="4">
    <source>
        <dbReference type="ARBA" id="ARBA00022737"/>
    </source>
</evidence>
<evidence type="ECO:0000313" key="9">
    <source>
        <dbReference type="EMBL" id="CAI3982500.1"/>
    </source>
</evidence>
<dbReference type="InterPro" id="IPR006602">
    <property type="entry name" value="DM10_dom"/>
</dbReference>
<evidence type="ECO:0000256" key="6">
    <source>
        <dbReference type="ARBA" id="ARBA00023273"/>
    </source>
</evidence>
<gene>
    <name evidence="9" type="ORF">C1SCF055_LOCUS10190</name>
</gene>
<dbReference type="GO" id="GO:0000281">
    <property type="term" value="P:mitotic cytokinesis"/>
    <property type="evidence" value="ECO:0007669"/>
    <property type="project" value="TreeGrafter"/>
</dbReference>
<organism evidence="9">
    <name type="scientific">Cladocopium goreaui</name>
    <dbReference type="NCBI Taxonomy" id="2562237"/>
    <lineage>
        <taxon>Eukaryota</taxon>
        <taxon>Sar</taxon>
        <taxon>Alveolata</taxon>
        <taxon>Dinophyceae</taxon>
        <taxon>Suessiales</taxon>
        <taxon>Symbiodiniaceae</taxon>
        <taxon>Cladocopium</taxon>
    </lineage>
</organism>
<evidence type="ECO:0000313" key="10">
    <source>
        <dbReference type="EMBL" id="CAL4769812.1"/>
    </source>
</evidence>
<name>A0A9P1BZU3_9DINO</name>
<keyword evidence="3" id="KW-0963">Cytoplasm</keyword>
<dbReference type="EMBL" id="CAMXCT030000722">
    <property type="protein sequence ID" value="CAL4769812.1"/>
    <property type="molecule type" value="Genomic_DNA"/>
</dbReference>
<dbReference type="AlphaFoldDB" id="A0A9P1BZU3"/>
<dbReference type="InterPro" id="IPR040193">
    <property type="entry name" value="EFHC1/EFHC2/EFHB"/>
</dbReference>
<dbReference type="Pfam" id="PF06565">
    <property type="entry name" value="DM10_dom"/>
    <property type="match status" value="3"/>
</dbReference>
<feature type="compositionally biased region" description="Polar residues" evidence="7">
    <location>
        <begin position="1"/>
        <end position="11"/>
    </location>
</feature>